<dbReference type="GO" id="GO:0005576">
    <property type="term" value="C:extracellular region"/>
    <property type="evidence" value="ECO:0007669"/>
    <property type="project" value="UniProtKB-SubCell"/>
</dbReference>
<evidence type="ECO:0000259" key="6">
    <source>
        <dbReference type="PROSITE" id="PS51465"/>
    </source>
</evidence>
<dbReference type="Gene3D" id="3.30.60.30">
    <property type="match status" value="1"/>
</dbReference>
<dbReference type="InterPro" id="IPR002350">
    <property type="entry name" value="Kazal_dom"/>
</dbReference>
<feature type="compositionally biased region" description="Polar residues" evidence="4">
    <location>
        <begin position="133"/>
        <end position="152"/>
    </location>
</feature>
<dbReference type="PROSITE" id="PS51465">
    <property type="entry name" value="KAZAL_2"/>
    <property type="match status" value="1"/>
</dbReference>
<gene>
    <name evidence="7" type="ORF">PYX00_006351</name>
</gene>
<protein>
    <recommendedName>
        <fullName evidence="6">Kazal-like domain-containing protein</fullName>
    </recommendedName>
</protein>
<feature type="domain" description="Kazal-like" evidence="6">
    <location>
        <begin position="189"/>
        <end position="238"/>
    </location>
</feature>
<dbReference type="InterPro" id="IPR036058">
    <property type="entry name" value="Kazal_dom_sf"/>
</dbReference>
<dbReference type="EMBL" id="JARGDH010000003">
    <property type="protein sequence ID" value="KAL0273745.1"/>
    <property type="molecule type" value="Genomic_DNA"/>
</dbReference>
<proteinExistence type="predicted"/>
<feature type="compositionally biased region" description="Pro residues" evidence="4">
    <location>
        <begin position="60"/>
        <end position="70"/>
    </location>
</feature>
<feature type="signal peptide" evidence="5">
    <location>
        <begin position="1"/>
        <end position="19"/>
    </location>
</feature>
<feature type="compositionally biased region" description="Low complexity" evidence="4">
    <location>
        <begin position="82"/>
        <end position="100"/>
    </location>
</feature>
<keyword evidence="5" id="KW-0732">Signal</keyword>
<name>A0AAW2HWW1_9NEOP</name>
<feature type="chain" id="PRO_5043811297" description="Kazal-like domain-containing protein" evidence="5">
    <location>
        <begin position="20"/>
        <end position="238"/>
    </location>
</feature>
<evidence type="ECO:0000256" key="2">
    <source>
        <dbReference type="ARBA" id="ARBA00022525"/>
    </source>
</evidence>
<feature type="compositionally biased region" description="Polar residues" evidence="4">
    <location>
        <begin position="106"/>
        <end position="126"/>
    </location>
</feature>
<dbReference type="CDD" id="cd00104">
    <property type="entry name" value="KAZAL_FS"/>
    <property type="match status" value="1"/>
</dbReference>
<evidence type="ECO:0000313" key="7">
    <source>
        <dbReference type="EMBL" id="KAL0273745.1"/>
    </source>
</evidence>
<evidence type="ECO:0000256" key="4">
    <source>
        <dbReference type="SAM" id="MobiDB-lite"/>
    </source>
</evidence>
<comment type="caution">
    <text evidence="7">The sequence shown here is derived from an EMBL/GenBank/DDBJ whole genome shotgun (WGS) entry which is preliminary data.</text>
</comment>
<dbReference type="Pfam" id="PF00050">
    <property type="entry name" value="Kazal_1"/>
    <property type="match status" value="1"/>
</dbReference>
<dbReference type="AlphaFoldDB" id="A0AAW2HWW1"/>
<dbReference type="InterPro" id="IPR039932">
    <property type="entry name" value="Spink4-like"/>
</dbReference>
<evidence type="ECO:0000256" key="1">
    <source>
        <dbReference type="ARBA" id="ARBA00004613"/>
    </source>
</evidence>
<organism evidence="7">
    <name type="scientific">Menopon gallinae</name>
    <name type="common">poultry shaft louse</name>
    <dbReference type="NCBI Taxonomy" id="328185"/>
    <lineage>
        <taxon>Eukaryota</taxon>
        <taxon>Metazoa</taxon>
        <taxon>Ecdysozoa</taxon>
        <taxon>Arthropoda</taxon>
        <taxon>Hexapoda</taxon>
        <taxon>Insecta</taxon>
        <taxon>Pterygota</taxon>
        <taxon>Neoptera</taxon>
        <taxon>Paraneoptera</taxon>
        <taxon>Psocodea</taxon>
        <taxon>Troctomorpha</taxon>
        <taxon>Phthiraptera</taxon>
        <taxon>Amblycera</taxon>
        <taxon>Menoponidae</taxon>
        <taxon>Menopon</taxon>
    </lineage>
</organism>
<sequence length="238" mass="26194">MNFHIVFCGILFVVSSAACAGLRYPRQSWQDPDDPHEFHFPDMPFPGDNDRYNDVFDFPGGPPGNFPPGLRPGFRPGGGNRGRPNQNQGWSSGNGQSSWGIPDDNQGWSNMNRPTTSRPSNNQNWGSPDDNMGWQNVNRPTTSRPSNNQNWGSPDDNMGWQNMNRPTTSTTTQRTTTDEAGSSTPRTFHLAPEGCDCPSTPQFNPVCGSDGNTYKNSGLLKCFRLCGVDVSQKRMGAC</sequence>
<dbReference type="PANTHER" id="PTHR21179">
    <property type="entry name" value="SERINE-TYPE ENDOPEPTIDASE INHIBITOR"/>
    <property type="match status" value="1"/>
</dbReference>
<accession>A0AAW2HWW1</accession>
<dbReference type="SMART" id="SM00280">
    <property type="entry name" value="KAZAL"/>
    <property type="match status" value="1"/>
</dbReference>
<feature type="region of interest" description="Disordered" evidence="4">
    <location>
        <begin position="58"/>
        <end position="186"/>
    </location>
</feature>
<comment type="subcellular location">
    <subcellularLocation>
        <location evidence="1">Secreted</location>
    </subcellularLocation>
</comment>
<evidence type="ECO:0000256" key="3">
    <source>
        <dbReference type="ARBA" id="ARBA00023157"/>
    </source>
</evidence>
<keyword evidence="3" id="KW-1015">Disulfide bond</keyword>
<dbReference type="SUPFAM" id="SSF100895">
    <property type="entry name" value="Kazal-type serine protease inhibitors"/>
    <property type="match status" value="1"/>
</dbReference>
<dbReference type="GO" id="GO:0004867">
    <property type="term" value="F:serine-type endopeptidase inhibitor activity"/>
    <property type="evidence" value="ECO:0007669"/>
    <property type="project" value="InterPro"/>
</dbReference>
<dbReference type="PANTHER" id="PTHR21179:SF0">
    <property type="entry name" value="SERINE PROTEASE INHIBITOR KAZAL-TYPE 4"/>
    <property type="match status" value="1"/>
</dbReference>
<keyword evidence="2" id="KW-0964">Secreted</keyword>
<evidence type="ECO:0000256" key="5">
    <source>
        <dbReference type="SAM" id="SignalP"/>
    </source>
</evidence>
<reference evidence="7" key="1">
    <citation type="journal article" date="2024" name="Gigascience">
        <title>Chromosome-level genome of the poultry shaft louse Menopon gallinae provides insight into the host-switching and adaptive evolution of parasitic lice.</title>
        <authorList>
            <person name="Xu Y."/>
            <person name="Ma L."/>
            <person name="Liu S."/>
            <person name="Liang Y."/>
            <person name="Liu Q."/>
            <person name="He Z."/>
            <person name="Tian L."/>
            <person name="Duan Y."/>
            <person name="Cai W."/>
            <person name="Li H."/>
            <person name="Song F."/>
        </authorList>
    </citation>
    <scope>NUCLEOTIDE SEQUENCE</scope>
    <source>
        <strain evidence="7">Cailab_2023a</strain>
    </source>
</reference>